<gene>
    <name evidence="2" type="ORF">MAA8898_03963</name>
</gene>
<accession>A0A238L0P5</accession>
<protein>
    <recommendedName>
        <fullName evidence="4">Tellurium resistance protein</fullName>
    </recommendedName>
</protein>
<feature type="transmembrane region" description="Helical" evidence="1">
    <location>
        <begin position="123"/>
        <end position="142"/>
    </location>
</feature>
<dbReference type="RefSeq" id="WP_094022724.1">
    <property type="nucleotide sequence ID" value="NZ_FXYF01000013.1"/>
</dbReference>
<dbReference type="Proteomes" id="UP000207598">
    <property type="component" value="Unassembled WGS sequence"/>
</dbReference>
<dbReference type="OrthoDB" id="7869508at2"/>
<dbReference type="NCBIfam" id="NF033773">
    <property type="entry name" value="tellur_TrgA"/>
    <property type="match status" value="1"/>
</dbReference>
<dbReference type="EMBL" id="FXYF01000013">
    <property type="protein sequence ID" value="SMX48498.1"/>
    <property type="molecule type" value="Genomic_DNA"/>
</dbReference>
<name>A0A238L0P5_9RHOB</name>
<evidence type="ECO:0008006" key="4">
    <source>
        <dbReference type="Google" id="ProtNLM"/>
    </source>
</evidence>
<dbReference type="InterPro" id="IPR047784">
    <property type="entry name" value="TrgA"/>
</dbReference>
<sequence length="146" mass="15649">MPTASKLLAALSLAALGWIASEMIKPLVPFSTQWGWFNQVNAIVGFVVGWMFLGSRAGGGLTSAINNGVTSAFAMAVIGVLVQATNEMVRLSFARRYDSPFEAVTAIFEISIDYAEILLDVPLLLTLLIGGVIAAILVEVVGKYWR</sequence>
<keyword evidence="1" id="KW-0472">Membrane</keyword>
<keyword evidence="1" id="KW-0812">Transmembrane</keyword>
<reference evidence="2 3" key="1">
    <citation type="submission" date="2017-05" db="EMBL/GenBank/DDBJ databases">
        <authorList>
            <person name="Song R."/>
            <person name="Chenine A.L."/>
            <person name="Ruprecht R.M."/>
        </authorList>
    </citation>
    <scope>NUCLEOTIDE SEQUENCE [LARGE SCALE GENOMIC DNA]</scope>
    <source>
        <strain evidence="2 3">CECT 8898</strain>
    </source>
</reference>
<evidence type="ECO:0000313" key="3">
    <source>
        <dbReference type="Proteomes" id="UP000207598"/>
    </source>
</evidence>
<feature type="transmembrane region" description="Helical" evidence="1">
    <location>
        <begin position="65"/>
        <end position="84"/>
    </location>
</feature>
<feature type="transmembrane region" description="Helical" evidence="1">
    <location>
        <begin position="36"/>
        <end position="53"/>
    </location>
</feature>
<dbReference type="AlphaFoldDB" id="A0A238L0P5"/>
<keyword evidence="1" id="KW-1133">Transmembrane helix</keyword>
<evidence type="ECO:0000256" key="1">
    <source>
        <dbReference type="SAM" id="Phobius"/>
    </source>
</evidence>
<organism evidence="2 3">
    <name type="scientific">Maliponia aquimaris</name>
    <dbReference type="NCBI Taxonomy" id="1673631"/>
    <lineage>
        <taxon>Bacteria</taxon>
        <taxon>Pseudomonadati</taxon>
        <taxon>Pseudomonadota</taxon>
        <taxon>Alphaproteobacteria</taxon>
        <taxon>Rhodobacterales</taxon>
        <taxon>Paracoccaceae</taxon>
        <taxon>Maliponia</taxon>
    </lineage>
</organism>
<evidence type="ECO:0000313" key="2">
    <source>
        <dbReference type="EMBL" id="SMX48498.1"/>
    </source>
</evidence>
<proteinExistence type="predicted"/>
<keyword evidence="3" id="KW-1185">Reference proteome</keyword>